<gene>
    <name evidence="2" type="ORF">I5M19_10460</name>
</gene>
<feature type="transmembrane region" description="Helical" evidence="1">
    <location>
        <begin position="201"/>
        <end position="222"/>
    </location>
</feature>
<evidence type="ECO:0000256" key="1">
    <source>
        <dbReference type="SAM" id="Phobius"/>
    </source>
</evidence>
<dbReference type="RefSeq" id="WP_200066278.1">
    <property type="nucleotide sequence ID" value="NZ_JAEHFW010000002.1"/>
</dbReference>
<evidence type="ECO:0000313" key="2">
    <source>
        <dbReference type="EMBL" id="MBK0379732.1"/>
    </source>
</evidence>
<organism evidence="2 3">
    <name type="scientific">Mucilaginibacter segetis</name>
    <dbReference type="NCBI Taxonomy" id="2793071"/>
    <lineage>
        <taxon>Bacteria</taxon>
        <taxon>Pseudomonadati</taxon>
        <taxon>Bacteroidota</taxon>
        <taxon>Sphingobacteriia</taxon>
        <taxon>Sphingobacteriales</taxon>
        <taxon>Sphingobacteriaceae</taxon>
        <taxon>Mucilaginibacter</taxon>
    </lineage>
</organism>
<reference evidence="2" key="1">
    <citation type="submission" date="2020-12" db="EMBL/GenBank/DDBJ databases">
        <title>Bacterial novel species Mucilaginibacter sp. SD-g isolated from soil.</title>
        <authorList>
            <person name="Jung H.-Y."/>
        </authorList>
    </citation>
    <scope>NUCLEOTIDE SEQUENCE</scope>
    <source>
        <strain evidence="2">SD-g</strain>
    </source>
</reference>
<feature type="transmembrane region" description="Helical" evidence="1">
    <location>
        <begin position="228"/>
        <end position="248"/>
    </location>
</feature>
<dbReference type="EMBL" id="JAEHFW010000002">
    <property type="protein sequence ID" value="MBK0379732.1"/>
    <property type="molecule type" value="Genomic_DNA"/>
</dbReference>
<evidence type="ECO:0000313" key="3">
    <source>
        <dbReference type="Proteomes" id="UP000613193"/>
    </source>
</evidence>
<keyword evidence="1" id="KW-1133">Transmembrane helix</keyword>
<keyword evidence="3" id="KW-1185">Reference proteome</keyword>
<dbReference type="AlphaFoldDB" id="A0A934UNB3"/>
<accession>A0A934UNB3</accession>
<dbReference type="Proteomes" id="UP000613193">
    <property type="component" value="Unassembled WGS sequence"/>
</dbReference>
<sequence length="251" mass="29690">MVRSPQVQDFPLLLEVFRGGLKLGLISREEVVLWADNIIANADDPHYFFIEVSLSHDLNNLIEVLNRYVEQTEDPICDRVLLSLVYHRQPIFDIDAIEKVATLLGSMSLWNKLTSFEKNTIYEFEDYYVYYSPDLTQLQVELINFLGIYKAFTLENYKQWVDINLQVSELLKEEEVKVNIVNQSVRKAWAKKEKKRKLKFYLKKIGAIVLLLGFFSLMIALLDDGKTNHITLYFIVFYLFIRLVYGWWRKR</sequence>
<name>A0A934UNB3_9SPHI</name>
<protein>
    <submittedName>
        <fullName evidence="2">Uncharacterized protein</fullName>
    </submittedName>
</protein>
<keyword evidence="1" id="KW-0812">Transmembrane</keyword>
<proteinExistence type="predicted"/>
<keyword evidence="1" id="KW-0472">Membrane</keyword>
<comment type="caution">
    <text evidence="2">The sequence shown here is derived from an EMBL/GenBank/DDBJ whole genome shotgun (WGS) entry which is preliminary data.</text>
</comment>